<evidence type="ECO:0000256" key="4">
    <source>
        <dbReference type="PROSITE-ProRule" id="PRU00335"/>
    </source>
</evidence>
<keyword evidence="2 4" id="KW-0238">DNA-binding</keyword>
<dbReference type="EMBL" id="JAAAMV010000001">
    <property type="protein sequence ID" value="NBD22830.1"/>
    <property type="molecule type" value="Genomic_DNA"/>
</dbReference>
<proteinExistence type="predicted"/>
<dbReference type="RefSeq" id="WP_161741005.1">
    <property type="nucleotide sequence ID" value="NZ_JAAAMV010000001.1"/>
</dbReference>
<dbReference type="InterPro" id="IPR009057">
    <property type="entry name" value="Homeodomain-like_sf"/>
</dbReference>
<dbReference type="PROSITE" id="PS50977">
    <property type="entry name" value="HTH_TETR_2"/>
    <property type="match status" value="1"/>
</dbReference>
<protein>
    <submittedName>
        <fullName evidence="6">TetR family transcriptional regulator</fullName>
    </submittedName>
</protein>
<organism evidence="6 7">
    <name type="scientific">Paenibacillus glycinis</name>
    <dbReference type="NCBI Taxonomy" id="2697035"/>
    <lineage>
        <taxon>Bacteria</taxon>
        <taxon>Bacillati</taxon>
        <taxon>Bacillota</taxon>
        <taxon>Bacilli</taxon>
        <taxon>Bacillales</taxon>
        <taxon>Paenibacillaceae</taxon>
        <taxon>Paenibacillus</taxon>
    </lineage>
</organism>
<evidence type="ECO:0000313" key="7">
    <source>
        <dbReference type="Proteomes" id="UP000665561"/>
    </source>
</evidence>
<keyword evidence="3" id="KW-0804">Transcription</keyword>
<dbReference type="Gene3D" id="1.10.357.10">
    <property type="entry name" value="Tetracycline Repressor, domain 2"/>
    <property type="match status" value="1"/>
</dbReference>
<feature type="domain" description="HTH tetR-type" evidence="5">
    <location>
        <begin position="3"/>
        <end position="63"/>
    </location>
</feature>
<evidence type="ECO:0000256" key="1">
    <source>
        <dbReference type="ARBA" id="ARBA00023015"/>
    </source>
</evidence>
<feature type="DNA-binding region" description="H-T-H motif" evidence="4">
    <location>
        <begin position="26"/>
        <end position="45"/>
    </location>
</feature>
<evidence type="ECO:0000256" key="2">
    <source>
        <dbReference type="ARBA" id="ARBA00023125"/>
    </source>
</evidence>
<dbReference type="InterPro" id="IPR023772">
    <property type="entry name" value="DNA-bd_HTH_TetR-type_CS"/>
</dbReference>
<comment type="caution">
    <text evidence="6">The sequence shown here is derived from an EMBL/GenBank/DDBJ whole genome shotgun (WGS) entry which is preliminary data.</text>
</comment>
<keyword evidence="7" id="KW-1185">Reference proteome</keyword>
<dbReference type="InterPro" id="IPR050109">
    <property type="entry name" value="HTH-type_TetR-like_transc_reg"/>
</dbReference>
<dbReference type="Pfam" id="PF00440">
    <property type="entry name" value="TetR_N"/>
    <property type="match status" value="1"/>
</dbReference>
<dbReference type="PROSITE" id="PS01081">
    <property type="entry name" value="HTH_TETR_1"/>
    <property type="match status" value="1"/>
</dbReference>
<evidence type="ECO:0000259" key="5">
    <source>
        <dbReference type="PROSITE" id="PS50977"/>
    </source>
</evidence>
<gene>
    <name evidence="6" type="ORF">GT019_02980</name>
</gene>
<dbReference type="SUPFAM" id="SSF46689">
    <property type="entry name" value="Homeodomain-like"/>
    <property type="match status" value="1"/>
</dbReference>
<keyword evidence="1" id="KW-0805">Transcription regulation</keyword>
<evidence type="ECO:0000256" key="3">
    <source>
        <dbReference type="ARBA" id="ARBA00023163"/>
    </source>
</evidence>
<dbReference type="InterPro" id="IPR001647">
    <property type="entry name" value="HTH_TetR"/>
</dbReference>
<name>A0ABW9XJN8_9BACL</name>
<dbReference type="PANTHER" id="PTHR30055">
    <property type="entry name" value="HTH-TYPE TRANSCRIPTIONAL REGULATOR RUTR"/>
    <property type="match status" value="1"/>
</dbReference>
<dbReference type="PRINTS" id="PR00455">
    <property type="entry name" value="HTHTETR"/>
</dbReference>
<reference evidence="6 7" key="1">
    <citation type="submission" date="2020-01" db="EMBL/GenBank/DDBJ databases">
        <title>Paenibacillus soybeanensis sp. nov. isolated from the nodules of soybean (Glycine max(L.) Merr).</title>
        <authorList>
            <person name="Wang H."/>
        </authorList>
    </citation>
    <scope>NUCLEOTIDE SEQUENCE [LARGE SCALE GENOMIC DNA]</scope>
    <source>
        <strain evidence="6 7">T1</strain>
    </source>
</reference>
<accession>A0ABW9XJN8</accession>
<dbReference type="Proteomes" id="UP000665561">
    <property type="component" value="Unassembled WGS sequence"/>
</dbReference>
<sequence>MIPSTKEKILAATLELIKAEGLDGVTIRKIAGLAGANVALVNYYFGSKEKLISETLKLQLHSFRAAFSVFDETDLPPLARMKKFMLSYTSSLQEHPELIKRLLGQEHFFESQTEYAEFLKVQGFEKLGATLTEIIGPSSRDTVLLMFQQMFAAILSPIIKASFANKAEKMEAQGFQIAASVEEQIDFFLDHYFYKYTAR</sequence>
<dbReference type="PANTHER" id="PTHR30055:SF234">
    <property type="entry name" value="HTH-TYPE TRANSCRIPTIONAL REGULATOR BETI"/>
    <property type="match status" value="1"/>
</dbReference>
<evidence type="ECO:0000313" key="6">
    <source>
        <dbReference type="EMBL" id="NBD22830.1"/>
    </source>
</evidence>